<dbReference type="InterPro" id="IPR028082">
    <property type="entry name" value="Peripla_BP_I"/>
</dbReference>
<reference evidence="5" key="1">
    <citation type="submission" date="2024-07" db="EMBL/GenBank/DDBJ databases">
        <authorList>
            <person name="Li X.-J."/>
            <person name="Wang X."/>
        </authorList>
    </citation>
    <scope>NUCLEOTIDE SEQUENCE</scope>
    <source>
        <strain evidence="5">HSP-536</strain>
    </source>
</reference>
<dbReference type="InterPro" id="IPR010982">
    <property type="entry name" value="Lambda_DNA-bd_dom_sf"/>
</dbReference>
<dbReference type="InterPro" id="IPR000843">
    <property type="entry name" value="HTH_LacI"/>
</dbReference>
<evidence type="ECO:0000313" key="5">
    <source>
        <dbReference type="EMBL" id="XDU63050.1"/>
    </source>
</evidence>
<dbReference type="KEGG" id="lala:AB8B28_04140"/>
<dbReference type="SUPFAM" id="SSF47413">
    <property type="entry name" value="lambda repressor-like DNA-binding domains"/>
    <property type="match status" value="1"/>
</dbReference>
<dbReference type="PROSITE" id="PS00356">
    <property type="entry name" value="HTH_LACI_1"/>
    <property type="match status" value="1"/>
</dbReference>
<keyword evidence="1" id="KW-0805">Transcription regulation</keyword>
<dbReference type="PANTHER" id="PTHR30146:SF109">
    <property type="entry name" value="HTH-TYPE TRANSCRIPTIONAL REGULATOR GALS"/>
    <property type="match status" value="1"/>
</dbReference>
<dbReference type="PANTHER" id="PTHR30146">
    <property type="entry name" value="LACI-RELATED TRANSCRIPTIONAL REPRESSOR"/>
    <property type="match status" value="1"/>
</dbReference>
<dbReference type="PRINTS" id="PR00036">
    <property type="entry name" value="HTHLACI"/>
</dbReference>
<gene>
    <name evidence="5" type="ORF">AB8B28_04140</name>
</gene>
<evidence type="ECO:0000256" key="1">
    <source>
        <dbReference type="ARBA" id="ARBA00023015"/>
    </source>
</evidence>
<keyword evidence="3" id="KW-0804">Transcription</keyword>
<feature type="domain" description="HTH lacI-type" evidence="4">
    <location>
        <begin position="1"/>
        <end position="55"/>
    </location>
</feature>
<dbReference type="AlphaFoldDB" id="A0AB39V6C3"/>
<dbReference type="RefSeq" id="WP_369716972.1">
    <property type="nucleotide sequence ID" value="NZ_CP165647.1"/>
</dbReference>
<dbReference type="GO" id="GO:0000976">
    <property type="term" value="F:transcription cis-regulatory region binding"/>
    <property type="evidence" value="ECO:0007669"/>
    <property type="project" value="TreeGrafter"/>
</dbReference>
<dbReference type="CDD" id="cd06267">
    <property type="entry name" value="PBP1_LacI_sugar_binding-like"/>
    <property type="match status" value="1"/>
</dbReference>
<evidence type="ECO:0000256" key="3">
    <source>
        <dbReference type="ARBA" id="ARBA00023163"/>
    </source>
</evidence>
<dbReference type="SUPFAM" id="SSF53822">
    <property type="entry name" value="Periplasmic binding protein-like I"/>
    <property type="match status" value="1"/>
</dbReference>
<dbReference type="SMART" id="SM00354">
    <property type="entry name" value="HTH_LACI"/>
    <property type="match status" value="1"/>
</dbReference>
<dbReference type="Gene3D" id="3.40.50.2300">
    <property type="match status" value="2"/>
</dbReference>
<dbReference type="PROSITE" id="PS50932">
    <property type="entry name" value="HTH_LACI_2"/>
    <property type="match status" value="1"/>
</dbReference>
<dbReference type="Pfam" id="PF00532">
    <property type="entry name" value="Peripla_BP_1"/>
    <property type="match status" value="1"/>
</dbReference>
<accession>A0AB39V6C3</accession>
<organism evidence="5">
    <name type="scientific">Leptotrichia alba</name>
    <dbReference type="NCBI Taxonomy" id="3239304"/>
    <lineage>
        <taxon>Bacteria</taxon>
        <taxon>Fusobacteriati</taxon>
        <taxon>Fusobacteriota</taxon>
        <taxon>Fusobacteriia</taxon>
        <taxon>Fusobacteriales</taxon>
        <taxon>Leptotrichiaceae</taxon>
        <taxon>Leptotrichia</taxon>
    </lineage>
</organism>
<dbReference type="Gene3D" id="1.10.260.40">
    <property type="entry name" value="lambda repressor-like DNA-binding domains"/>
    <property type="match status" value="1"/>
</dbReference>
<keyword evidence="2 5" id="KW-0238">DNA-binding</keyword>
<evidence type="ECO:0000259" key="4">
    <source>
        <dbReference type="PROSITE" id="PS50932"/>
    </source>
</evidence>
<proteinExistence type="predicted"/>
<protein>
    <submittedName>
        <fullName evidence="5">LacI family DNA-binding transcriptional regulator</fullName>
    </submittedName>
</protein>
<dbReference type="GO" id="GO:0003700">
    <property type="term" value="F:DNA-binding transcription factor activity"/>
    <property type="evidence" value="ECO:0007669"/>
    <property type="project" value="TreeGrafter"/>
</dbReference>
<dbReference type="EMBL" id="CP165647">
    <property type="protein sequence ID" value="XDU63050.1"/>
    <property type="molecule type" value="Genomic_DNA"/>
</dbReference>
<sequence>MKIQDIARLANVSVATVSRVINNNDNVREETKERINRIIKENNYYPNVIARNLSKNENNTIGIIIPDIKNLYFASIMDGIVNEASRRNLNIILGCSNENFELQEKYIELFIEQRVKGIIIAVTQNSYTKIDFFDQTSLKIPLVLIDRKIDKQMPGVFFENFHSVYGVIEKFIKYGKKKIGFLAGSQTISTAKERLEGYKKALKDNEIKYDKKLVLYGDFTLESGYNLGKEILKREIDGIYISNNSMTLGFLKVLKELNINSENIKIATFEDNEIIRFIDEKIVSYNMPFSELAKRSIEILESLLKNDTSDTTVEISL</sequence>
<evidence type="ECO:0000256" key="2">
    <source>
        <dbReference type="ARBA" id="ARBA00023125"/>
    </source>
</evidence>
<dbReference type="CDD" id="cd01392">
    <property type="entry name" value="HTH_LacI"/>
    <property type="match status" value="1"/>
</dbReference>
<name>A0AB39V6C3_9FUSO</name>
<dbReference type="Pfam" id="PF00356">
    <property type="entry name" value="LacI"/>
    <property type="match status" value="1"/>
</dbReference>
<dbReference type="InterPro" id="IPR001761">
    <property type="entry name" value="Peripla_BP/Lac1_sug-bd_dom"/>
</dbReference>